<proteinExistence type="predicted"/>
<dbReference type="InterPro" id="IPR013520">
    <property type="entry name" value="Ribonucl_H"/>
</dbReference>
<dbReference type="InterPro" id="IPR012337">
    <property type="entry name" value="RNaseH-like_sf"/>
</dbReference>
<dbReference type="PANTHER" id="PTHR30231">
    <property type="entry name" value="DNA POLYMERASE III SUBUNIT EPSILON"/>
    <property type="match status" value="1"/>
</dbReference>
<dbReference type="PANTHER" id="PTHR30231:SF42">
    <property type="entry name" value="EXONUCLEASE"/>
    <property type="match status" value="1"/>
</dbReference>
<dbReference type="GO" id="GO:0006259">
    <property type="term" value="P:DNA metabolic process"/>
    <property type="evidence" value="ECO:0007669"/>
    <property type="project" value="UniProtKB-ARBA"/>
</dbReference>
<dbReference type="GO" id="GO:0008408">
    <property type="term" value="F:3'-5' exonuclease activity"/>
    <property type="evidence" value="ECO:0007669"/>
    <property type="project" value="TreeGrafter"/>
</dbReference>
<keyword evidence="2" id="KW-0269">Exonuclease</keyword>
<dbReference type="CDD" id="cd06130">
    <property type="entry name" value="DNA_pol_III_epsilon_like"/>
    <property type="match status" value="1"/>
</dbReference>
<keyword evidence="2" id="KW-0540">Nuclease</keyword>
<evidence type="ECO:0000313" key="2">
    <source>
        <dbReference type="EMBL" id="HGS04438.1"/>
    </source>
</evidence>
<dbReference type="AlphaFoldDB" id="A0A7V4LC80"/>
<dbReference type="SUPFAM" id="SSF53098">
    <property type="entry name" value="Ribonuclease H-like"/>
    <property type="match status" value="1"/>
</dbReference>
<dbReference type="GO" id="GO:0003676">
    <property type="term" value="F:nucleic acid binding"/>
    <property type="evidence" value="ECO:0007669"/>
    <property type="project" value="InterPro"/>
</dbReference>
<keyword evidence="2" id="KW-0378">Hydrolase</keyword>
<gene>
    <name evidence="2" type="ORF">ENT08_01635</name>
</gene>
<accession>A0A7V4LC80</accession>
<dbReference type="Gene3D" id="3.30.420.10">
    <property type="entry name" value="Ribonuclease H-like superfamily/Ribonuclease H"/>
    <property type="match status" value="1"/>
</dbReference>
<organism evidence="2">
    <name type="scientific">Desulfobacca acetoxidans</name>
    <dbReference type="NCBI Taxonomy" id="60893"/>
    <lineage>
        <taxon>Bacteria</taxon>
        <taxon>Pseudomonadati</taxon>
        <taxon>Thermodesulfobacteriota</taxon>
        <taxon>Desulfobaccia</taxon>
        <taxon>Desulfobaccales</taxon>
        <taxon>Desulfobaccaceae</taxon>
        <taxon>Desulfobacca</taxon>
    </lineage>
</organism>
<dbReference type="EMBL" id="DSXI01000092">
    <property type="protein sequence ID" value="HGS04438.1"/>
    <property type="molecule type" value="Genomic_DNA"/>
</dbReference>
<dbReference type="InterPro" id="IPR036397">
    <property type="entry name" value="RNaseH_sf"/>
</dbReference>
<dbReference type="Pfam" id="PF00929">
    <property type="entry name" value="RNase_T"/>
    <property type="match status" value="1"/>
</dbReference>
<dbReference type="GO" id="GO:0005829">
    <property type="term" value="C:cytosol"/>
    <property type="evidence" value="ECO:0007669"/>
    <property type="project" value="TreeGrafter"/>
</dbReference>
<sequence>MPSFIALDFETADYPPDSACAIGLVRVEHGRITSRHYHLIRPPRPRFSFTHIHGLTWEDVAREPTFGELWPEIAPLLADVEFLAAHNASFDRNVLYACCETYGLAPPPHPFRCTVNLARKVWRIFPTKLPDVCRRLSIHLNHHEALSDAEACARIVLAAWGAAPER</sequence>
<reference evidence="2" key="1">
    <citation type="journal article" date="2020" name="mSystems">
        <title>Genome- and Community-Level Interaction Insights into Carbon Utilization and Element Cycling Functions of Hydrothermarchaeota in Hydrothermal Sediment.</title>
        <authorList>
            <person name="Zhou Z."/>
            <person name="Liu Y."/>
            <person name="Xu W."/>
            <person name="Pan J."/>
            <person name="Luo Z.H."/>
            <person name="Li M."/>
        </authorList>
    </citation>
    <scope>NUCLEOTIDE SEQUENCE [LARGE SCALE GENOMIC DNA]</scope>
    <source>
        <strain evidence="2">SpSt-548</strain>
    </source>
</reference>
<feature type="domain" description="Exonuclease" evidence="1">
    <location>
        <begin position="3"/>
        <end position="165"/>
    </location>
</feature>
<evidence type="ECO:0000259" key="1">
    <source>
        <dbReference type="SMART" id="SM00479"/>
    </source>
</evidence>
<protein>
    <submittedName>
        <fullName evidence="2">Exonuclease</fullName>
    </submittedName>
</protein>
<name>A0A7V4LC80_9BACT</name>
<dbReference type="SMART" id="SM00479">
    <property type="entry name" value="EXOIII"/>
    <property type="match status" value="1"/>
</dbReference>
<comment type="caution">
    <text evidence="2">The sequence shown here is derived from an EMBL/GenBank/DDBJ whole genome shotgun (WGS) entry which is preliminary data.</text>
</comment>